<gene>
    <name evidence="1" type="ORF">Pan153_02250</name>
</gene>
<proteinExistence type="predicted"/>
<dbReference type="RefSeq" id="WP_145453697.1">
    <property type="nucleotide sequence ID" value="NZ_CP036317.1"/>
</dbReference>
<dbReference type="OrthoDB" id="9962026at2"/>
<dbReference type="InterPro" id="IPR011990">
    <property type="entry name" value="TPR-like_helical_dom_sf"/>
</dbReference>
<dbReference type="Proteomes" id="UP000320839">
    <property type="component" value="Chromosome"/>
</dbReference>
<reference evidence="1 2" key="1">
    <citation type="submission" date="2019-02" db="EMBL/GenBank/DDBJ databases">
        <title>Deep-cultivation of Planctomycetes and their phenomic and genomic characterization uncovers novel biology.</title>
        <authorList>
            <person name="Wiegand S."/>
            <person name="Jogler M."/>
            <person name="Boedeker C."/>
            <person name="Pinto D."/>
            <person name="Vollmers J."/>
            <person name="Rivas-Marin E."/>
            <person name="Kohn T."/>
            <person name="Peeters S.H."/>
            <person name="Heuer A."/>
            <person name="Rast P."/>
            <person name="Oberbeckmann S."/>
            <person name="Bunk B."/>
            <person name="Jeske O."/>
            <person name="Meyerdierks A."/>
            <person name="Storesund J.E."/>
            <person name="Kallscheuer N."/>
            <person name="Luecker S."/>
            <person name="Lage O.M."/>
            <person name="Pohl T."/>
            <person name="Merkel B.J."/>
            <person name="Hornburger P."/>
            <person name="Mueller R.-W."/>
            <person name="Bruemmer F."/>
            <person name="Labrenz M."/>
            <person name="Spormann A.M."/>
            <person name="Op den Camp H."/>
            <person name="Overmann J."/>
            <person name="Amann R."/>
            <person name="Jetten M.S.M."/>
            <person name="Mascher T."/>
            <person name="Medema M.H."/>
            <person name="Devos D.P."/>
            <person name="Kaster A.-K."/>
            <person name="Ovreas L."/>
            <person name="Rohde M."/>
            <person name="Galperin M.Y."/>
            <person name="Jogler C."/>
        </authorList>
    </citation>
    <scope>NUCLEOTIDE SEQUENCE [LARGE SCALE GENOMIC DNA]</scope>
    <source>
        <strain evidence="1 2">Pan153</strain>
    </source>
</reference>
<dbReference type="SUPFAM" id="SSF48452">
    <property type="entry name" value="TPR-like"/>
    <property type="match status" value="1"/>
</dbReference>
<name>A0A518FGZ2_9PLAN</name>
<evidence type="ECO:0000313" key="1">
    <source>
        <dbReference type="EMBL" id="QDV15609.1"/>
    </source>
</evidence>
<sequence length="224" mass="25791">MPSEIASAETRSQCELRIARVEQQRRHLWIPGRRQRLVCEYYDIGYASREIEALDLAEKSFRTAISLMNGRRPWRLKRSLKTFSIVAACHNLLGLQYLDAHRLVDAAAAFDEAIRLRRELRRLFPKDRENEVYLGGTLCNRGHASAETNAAAATEFYNQSLDVLRQPNRTCECSYWDEQRQSWWCDQLEALGAAIGLPWVHLAPHFIDNAMDGLRSLEARSKSV</sequence>
<dbReference type="Gene3D" id="1.25.40.10">
    <property type="entry name" value="Tetratricopeptide repeat domain"/>
    <property type="match status" value="1"/>
</dbReference>
<protein>
    <recommendedName>
        <fullName evidence="3">Tetratricopeptide repeat protein</fullName>
    </recommendedName>
</protein>
<organism evidence="1 2">
    <name type="scientific">Gimesia panareensis</name>
    <dbReference type="NCBI Taxonomy" id="2527978"/>
    <lineage>
        <taxon>Bacteria</taxon>
        <taxon>Pseudomonadati</taxon>
        <taxon>Planctomycetota</taxon>
        <taxon>Planctomycetia</taxon>
        <taxon>Planctomycetales</taxon>
        <taxon>Planctomycetaceae</taxon>
        <taxon>Gimesia</taxon>
    </lineage>
</organism>
<dbReference type="EMBL" id="CP036317">
    <property type="protein sequence ID" value="QDV15609.1"/>
    <property type="molecule type" value="Genomic_DNA"/>
</dbReference>
<evidence type="ECO:0008006" key="3">
    <source>
        <dbReference type="Google" id="ProtNLM"/>
    </source>
</evidence>
<dbReference type="AlphaFoldDB" id="A0A518FGZ2"/>
<evidence type="ECO:0000313" key="2">
    <source>
        <dbReference type="Proteomes" id="UP000320839"/>
    </source>
</evidence>
<accession>A0A518FGZ2</accession>